<dbReference type="InterPro" id="IPR009056">
    <property type="entry name" value="Cyt_c-like_dom"/>
</dbReference>
<dbReference type="GO" id="GO:0009055">
    <property type="term" value="F:electron transfer activity"/>
    <property type="evidence" value="ECO:0007669"/>
    <property type="project" value="InterPro"/>
</dbReference>
<dbReference type="GO" id="GO:0046872">
    <property type="term" value="F:metal ion binding"/>
    <property type="evidence" value="ECO:0007669"/>
    <property type="project" value="UniProtKB-KW"/>
</dbReference>
<keyword evidence="3 4" id="KW-0408">Iron</keyword>
<evidence type="ECO:0000256" key="1">
    <source>
        <dbReference type="ARBA" id="ARBA00022617"/>
    </source>
</evidence>
<evidence type="ECO:0000256" key="3">
    <source>
        <dbReference type="ARBA" id="ARBA00023004"/>
    </source>
</evidence>
<keyword evidence="5" id="KW-0732">Signal</keyword>
<dbReference type="InterPro" id="IPR036909">
    <property type="entry name" value="Cyt_c-like_dom_sf"/>
</dbReference>
<dbReference type="Pfam" id="PF00034">
    <property type="entry name" value="Cytochrom_C"/>
    <property type="match status" value="1"/>
</dbReference>
<gene>
    <name evidence="7" type="ORF">MAA8898_02626</name>
</gene>
<accession>A0A238KI31</accession>
<keyword evidence="8" id="KW-1185">Reference proteome</keyword>
<feature type="chain" id="PRO_5012624568" evidence="5">
    <location>
        <begin position="23"/>
        <end position="157"/>
    </location>
</feature>
<dbReference type="Proteomes" id="UP000207598">
    <property type="component" value="Unassembled WGS sequence"/>
</dbReference>
<dbReference type="PROSITE" id="PS51007">
    <property type="entry name" value="CYTC"/>
    <property type="match status" value="1"/>
</dbReference>
<evidence type="ECO:0000256" key="4">
    <source>
        <dbReference type="PROSITE-ProRule" id="PRU00433"/>
    </source>
</evidence>
<dbReference type="PROSITE" id="PS51257">
    <property type="entry name" value="PROKAR_LIPOPROTEIN"/>
    <property type="match status" value="1"/>
</dbReference>
<reference evidence="7 8" key="1">
    <citation type="submission" date="2017-05" db="EMBL/GenBank/DDBJ databases">
        <authorList>
            <person name="Song R."/>
            <person name="Chenine A.L."/>
            <person name="Ruprecht R.M."/>
        </authorList>
    </citation>
    <scope>NUCLEOTIDE SEQUENCE [LARGE SCALE GENOMIC DNA]</scope>
    <source>
        <strain evidence="7 8">CECT 8898</strain>
    </source>
</reference>
<proteinExistence type="predicted"/>
<dbReference type="EMBL" id="FXYF01000006">
    <property type="protein sequence ID" value="SMX42495.1"/>
    <property type="molecule type" value="Genomic_DNA"/>
</dbReference>
<sequence>MIRTTLALAALVTATACAPFWAKQEDASRAWFNPLRPAVEEAEHPGARAYADNCAHCHGASGQGDGIAAGDLPIAVPDLTALTLAHGGVFPAELVLETVHGYPGKFHRGSMPEFERQLSGPVVEWRSPKGEIIMTPKGLLDVVTYVESLQADGVSDG</sequence>
<protein>
    <submittedName>
        <fullName evidence="7">Cytochrome c</fullName>
    </submittedName>
</protein>
<evidence type="ECO:0000256" key="2">
    <source>
        <dbReference type="ARBA" id="ARBA00022723"/>
    </source>
</evidence>
<evidence type="ECO:0000313" key="7">
    <source>
        <dbReference type="EMBL" id="SMX42495.1"/>
    </source>
</evidence>
<dbReference type="SUPFAM" id="SSF46626">
    <property type="entry name" value="Cytochrome c"/>
    <property type="match status" value="1"/>
</dbReference>
<dbReference type="Gene3D" id="1.10.760.10">
    <property type="entry name" value="Cytochrome c-like domain"/>
    <property type="match status" value="1"/>
</dbReference>
<evidence type="ECO:0000313" key="8">
    <source>
        <dbReference type="Proteomes" id="UP000207598"/>
    </source>
</evidence>
<feature type="domain" description="Cytochrome c" evidence="6">
    <location>
        <begin position="41"/>
        <end position="150"/>
    </location>
</feature>
<organism evidence="7 8">
    <name type="scientific">Maliponia aquimaris</name>
    <dbReference type="NCBI Taxonomy" id="1673631"/>
    <lineage>
        <taxon>Bacteria</taxon>
        <taxon>Pseudomonadati</taxon>
        <taxon>Pseudomonadota</taxon>
        <taxon>Alphaproteobacteria</taxon>
        <taxon>Rhodobacterales</taxon>
        <taxon>Paracoccaceae</taxon>
        <taxon>Maliponia</taxon>
    </lineage>
</organism>
<keyword evidence="2 4" id="KW-0479">Metal-binding</keyword>
<name>A0A238KI31_9RHOB</name>
<evidence type="ECO:0000259" key="6">
    <source>
        <dbReference type="PROSITE" id="PS51007"/>
    </source>
</evidence>
<dbReference type="AlphaFoldDB" id="A0A238KI31"/>
<dbReference type="RefSeq" id="WP_094021439.1">
    <property type="nucleotide sequence ID" value="NZ_FXYF01000006.1"/>
</dbReference>
<evidence type="ECO:0000256" key="5">
    <source>
        <dbReference type="SAM" id="SignalP"/>
    </source>
</evidence>
<dbReference type="GO" id="GO:0020037">
    <property type="term" value="F:heme binding"/>
    <property type="evidence" value="ECO:0007669"/>
    <property type="project" value="InterPro"/>
</dbReference>
<keyword evidence="1 4" id="KW-0349">Heme</keyword>
<feature type="signal peptide" evidence="5">
    <location>
        <begin position="1"/>
        <end position="22"/>
    </location>
</feature>